<dbReference type="AlphaFoldDB" id="A0A0E9PFL5"/>
<sequence length="28" mass="3460">MSYIYEDLCLQRYLKCRFLRAVKMNSSQ</sequence>
<name>A0A0E9PFL5_ANGAN</name>
<dbReference type="EMBL" id="GBXM01100128">
    <property type="protein sequence ID" value="JAH08449.1"/>
    <property type="molecule type" value="Transcribed_RNA"/>
</dbReference>
<protein>
    <submittedName>
        <fullName evidence="1">Uncharacterized protein</fullName>
    </submittedName>
</protein>
<reference evidence="1" key="1">
    <citation type="submission" date="2014-11" db="EMBL/GenBank/DDBJ databases">
        <authorList>
            <person name="Amaro Gonzalez C."/>
        </authorList>
    </citation>
    <scope>NUCLEOTIDE SEQUENCE</scope>
</reference>
<proteinExistence type="predicted"/>
<organism evidence="1">
    <name type="scientific">Anguilla anguilla</name>
    <name type="common">European freshwater eel</name>
    <name type="synonym">Muraena anguilla</name>
    <dbReference type="NCBI Taxonomy" id="7936"/>
    <lineage>
        <taxon>Eukaryota</taxon>
        <taxon>Metazoa</taxon>
        <taxon>Chordata</taxon>
        <taxon>Craniata</taxon>
        <taxon>Vertebrata</taxon>
        <taxon>Euteleostomi</taxon>
        <taxon>Actinopterygii</taxon>
        <taxon>Neopterygii</taxon>
        <taxon>Teleostei</taxon>
        <taxon>Anguilliformes</taxon>
        <taxon>Anguillidae</taxon>
        <taxon>Anguilla</taxon>
    </lineage>
</organism>
<reference evidence="1" key="2">
    <citation type="journal article" date="2015" name="Fish Shellfish Immunol.">
        <title>Early steps in the European eel (Anguilla anguilla)-Vibrio vulnificus interaction in the gills: Role of the RtxA13 toxin.</title>
        <authorList>
            <person name="Callol A."/>
            <person name="Pajuelo D."/>
            <person name="Ebbesson L."/>
            <person name="Teles M."/>
            <person name="MacKenzie S."/>
            <person name="Amaro C."/>
        </authorList>
    </citation>
    <scope>NUCLEOTIDE SEQUENCE</scope>
</reference>
<accession>A0A0E9PFL5</accession>
<dbReference type="EMBL" id="GBXM01105268">
    <property type="protein sequence ID" value="JAH03309.1"/>
    <property type="molecule type" value="Transcribed_RNA"/>
</dbReference>
<evidence type="ECO:0000313" key="1">
    <source>
        <dbReference type="EMBL" id="JAH03309.1"/>
    </source>
</evidence>